<evidence type="ECO:0000313" key="1">
    <source>
        <dbReference type="EMBL" id="KAG5180360.1"/>
    </source>
</evidence>
<sequence>MALSTLTPPSYLLATATTYPSVVPVGMPSLWRTKDLYKTFSSDAGATLATVKVKIGSRADALDLSAAVVGTRGRQRLHLHAEGRVLLHSILPVADRHCVFPMPEDITPQHLPMFHAGRDVMDNRRHLMLPITFEGRDAQAGLLCAADTPAKPLRRVSYLTHCIMVDNLPAALVLGNSCFVRNCMQVPSVRVNVDAVAHEGRVANHQCYGQAVHDDAVRQVATPTEQLCRRVGSAWHVGLSISPLECGRAHEVATVVRAAAASVTVEDGEVLGSGVLSHEEQARAIGNAEHAQGRPRPPAFRCRHCRRRCRRRQLQDLVRRLRCRS</sequence>
<gene>
    <name evidence="1" type="ORF">JKP88DRAFT_246960</name>
</gene>
<evidence type="ECO:0000313" key="2">
    <source>
        <dbReference type="Proteomes" id="UP000664859"/>
    </source>
</evidence>
<dbReference type="EMBL" id="JAFCMP010000401">
    <property type="protein sequence ID" value="KAG5180360.1"/>
    <property type="molecule type" value="Genomic_DNA"/>
</dbReference>
<dbReference type="Proteomes" id="UP000664859">
    <property type="component" value="Unassembled WGS sequence"/>
</dbReference>
<comment type="caution">
    <text evidence="1">The sequence shown here is derived from an EMBL/GenBank/DDBJ whole genome shotgun (WGS) entry which is preliminary data.</text>
</comment>
<organism evidence="1 2">
    <name type="scientific">Tribonema minus</name>
    <dbReference type="NCBI Taxonomy" id="303371"/>
    <lineage>
        <taxon>Eukaryota</taxon>
        <taxon>Sar</taxon>
        <taxon>Stramenopiles</taxon>
        <taxon>Ochrophyta</taxon>
        <taxon>PX clade</taxon>
        <taxon>Xanthophyceae</taxon>
        <taxon>Tribonematales</taxon>
        <taxon>Tribonemataceae</taxon>
        <taxon>Tribonema</taxon>
    </lineage>
</organism>
<keyword evidence="2" id="KW-1185">Reference proteome</keyword>
<name>A0A835YS05_9STRA</name>
<proteinExistence type="predicted"/>
<protein>
    <submittedName>
        <fullName evidence="1">Uncharacterized protein</fullName>
    </submittedName>
</protein>
<reference evidence="1" key="1">
    <citation type="submission" date="2021-02" db="EMBL/GenBank/DDBJ databases">
        <title>First Annotated Genome of the Yellow-green Alga Tribonema minus.</title>
        <authorList>
            <person name="Mahan K.M."/>
        </authorList>
    </citation>
    <scope>NUCLEOTIDE SEQUENCE</scope>
    <source>
        <strain evidence="1">UTEX B ZZ1240</strain>
    </source>
</reference>
<accession>A0A835YS05</accession>
<dbReference type="AlphaFoldDB" id="A0A835YS05"/>